<sequence>MKERRCVAGVTQRLTLLYLSYHSLYGGDHLTKLELLIGLHTARTASIETTRTPSKKPLHELQEELLWQSLKAQKAHPMGYTIFEIRYLRFSPSSYQLLAKYIHSQLKQGTPPNEIEDQLQSELESFETHLQNQVPVF</sequence>
<protein>
    <submittedName>
        <fullName evidence="1">Uncharacterized protein</fullName>
    </submittedName>
</protein>
<evidence type="ECO:0000313" key="1">
    <source>
        <dbReference type="EMBL" id="QIA64451.1"/>
    </source>
</evidence>
<keyword evidence="2" id="KW-1185">Reference proteome</keyword>
<dbReference type="EMBL" id="CP047475">
    <property type="protein sequence ID" value="QIA64451.1"/>
    <property type="molecule type" value="Genomic_DNA"/>
</dbReference>
<dbReference type="Proteomes" id="UP000464262">
    <property type="component" value="Chromosome 1"/>
</dbReference>
<gene>
    <name evidence="1" type="ORF">GT360_13545</name>
</gene>
<organism evidence="1 2">
    <name type="scientific">Vibrio astriarenae</name>
    <dbReference type="NCBI Taxonomy" id="1481923"/>
    <lineage>
        <taxon>Bacteria</taxon>
        <taxon>Pseudomonadati</taxon>
        <taxon>Pseudomonadota</taxon>
        <taxon>Gammaproteobacteria</taxon>
        <taxon>Vibrionales</taxon>
        <taxon>Vibrionaceae</taxon>
        <taxon>Vibrio</taxon>
    </lineage>
</organism>
<dbReference type="KEGG" id="vas:GT360_13545"/>
<evidence type="ECO:0000313" key="2">
    <source>
        <dbReference type="Proteomes" id="UP000464262"/>
    </source>
</evidence>
<dbReference type="RefSeq" id="WP_164649356.1">
    <property type="nucleotide sequence ID" value="NZ_CP047475.1"/>
</dbReference>
<dbReference type="AlphaFoldDB" id="A0A7Z2T559"/>
<accession>A0A7Z2T559</accession>
<name>A0A7Z2T559_9VIBR</name>
<proteinExistence type="predicted"/>
<reference evidence="1 2" key="1">
    <citation type="submission" date="2020-01" db="EMBL/GenBank/DDBJ databases">
        <title>Whole genome and functional gene identification of agarase of Vibrio HN897.</title>
        <authorList>
            <person name="Liu Y."/>
            <person name="Zhao Z."/>
        </authorList>
    </citation>
    <scope>NUCLEOTIDE SEQUENCE [LARGE SCALE GENOMIC DNA]</scope>
    <source>
        <strain evidence="1 2">HN897</strain>
    </source>
</reference>